<accession>A0A1E3GZ98</accession>
<feature type="transmembrane region" description="Helical" evidence="6">
    <location>
        <begin position="214"/>
        <end position="240"/>
    </location>
</feature>
<dbReference type="RefSeq" id="WP_069307713.1">
    <property type="nucleotide sequence ID" value="NZ_MCRJ01000095.1"/>
</dbReference>
<evidence type="ECO:0000256" key="5">
    <source>
        <dbReference type="ARBA" id="ARBA00023136"/>
    </source>
</evidence>
<feature type="transmembrane region" description="Helical" evidence="6">
    <location>
        <begin position="102"/>
        <end position="118"/>
    </location>
</feature>
<dbReference type="GO" id="GO:1904680">
    <property type="term" value="F:peptide transmembrane transporter activity"/>
    <property type="evidence" value="ECO:0007669"/>
    <property type="project" value="InterPro"/>
</dbReference>
<dbReference type="InterPro" id="IPR050835">
    <property type="entry name" value="ABC_transporter_sub-D"/>
</dbReference>
<evidence type="ECO:0000313" key="8">
    <source>
        <dbReference type="Proteomes" id="UP000094622"/>
    </source>
</evidence>
<evidence type="ECO:0000313" key="7">
    <source>
        <dbReference type="EMBL" id="ODN69354.1"/>
    </source>
</evidence>
<proteinExistence type="predicted"/>
<dbReference type="NCBIfam" id="NF009036">
    <property type="entry name" value="PRK12369.1"/>
    <property type="match status" value="1"/>
</dbReference>
<evidence type="ECO:0000256" key="2">
    <source>
        <dbReference type="ARBA" id="ARBA00022448"/>
    </source>
</evidence>
<dbReference type="PANTHER" id="PTHR11384">
    <property type="entry name" value="ATP-BINDING CASSETTE, SUB-FAMILY D MEMBER"/>
    <property type="match status" value="1"/>
</dbReference>
<comment type="subcellular location">
    <subcellularLocation>
        <location evidence="1">Cell membrane</location>
        <topology evidence="1">Multi-pass membrane protein</topology>
    </subcellularLocation>
</comment>
<feature type="transmembrane region" description="Helical" evidence="6">
    <location>
        <begin position="76"/>
        <end position="95"/>
    </location>
</feature>
<reference evidence="7 8" key="1">
    <citation type="submission" date="2016-07" db="EMBL/GenBank/DDBJ databases">
        <title>Draft Genome Sequence of Methylobrevis pamukkalensis PK2.</title>
        <authorList>
            <person name="Vasilenko O.V."/>
            <person name="Doronina N.V."/>
            <person name="Shmareva M.N."/>
            <person name="Tarlachkov S.V."/>
            <person name="Mustakhimov I."/>
            <person name="Trotsenko Y.A."/>
        </authorList>
    </citation>
    <scope>NUCLEOTIDE SEQUENCE [LARGE SCALE GENOMIC DNA]</scope>
    <source>
        <strain evidence="7 8">PK2</strain>
    </source>
</reference>
<dbReference type="GO" id="GO:0005886">
    <property type="term" value="C:plasma membrane"/>
    <property type="evidence" value="ECO:0007669"/>
    <property type="project" value="UniProtKB-SubCell"/>
</dbReference>
<evidence type="ECO:0000256" key="1">
    <source>
        <dbReference type="ARBA" id="ARBA00004651"/>
    </source>
</evidence>
<dbReference type="Proteomes" id="UP000094622">
    <property type="component" value="Unassembled WGS sequence"/>
</dbReference>
<dbReference type="GO" id="GO:0005524">
    <property type="term" value="F:ATP binding"/>
    <property type="evidence" value="ECO:0007669"/>
    <property type="project" value="InterPro"/>
</dbReference>
<keyword evidence="3 6" id="KW-0812">Transmembrane</keyword>
<organism evidence="7 8">
    <name type="scientific">Methylobrevis pamukkalensis</name>
    <dbReference type="NCBI Taxonomy" id="1439726"/>
    <lineage>
        <taxon>Bacteria</taxon>
        <taxon>Pseudomonadati</taxon>
        <taxon>Pseudomonadota</taxon>
        <taxon>Alphaproteobacteria</taxon>
        <taxon>Hyphomicrobiales</taxon>
        <taxon>Pleomorphomonadaceae</taxon>
        <taxon>Methylobrevis</taxon>
    </lineage>
</organism>
<evidence type="ECO:0000256" key="4">
    <source>
        <dbReference type="ARBA" id="ARBA00022989"/>
    </source>
</evidence>
<protein>
    <submittedName>
        <fullName evidence="7">Peptide antibiotic transporter SbmA</fullName>
    </submittedName>
</protein>
<gene>
    <name evidence="7" type="primary">sbmA</name>
    <name evidence="7" type="ORF">A6302_03338</name>
</gene>
<dbReference type="GO" id="GO:0015833">
    <property type="term" value="P:peptide transport"/>
    <property type="evidence" value="ECO:0007669"/>
    <property type="project" value="InterPro"/>
</dbReference>
<dbReference type="InterPro" id="IPR009248">
    <property type="entry name" value="SbmA_BacA"/>
</dbReference>
<dbReference type="SUPFAM" id="SSF90123">
    <property type="entry name" value="ABC transporter transmembrane region"/>
    <property type="match status" value="1"/>
</dbReference>
<feature type="transmembrane region" description="Helical" evidence="6">
    <location>
        <begin position="154"/>
        <end position="174"/>
    </location>
</feature>
<dbReference type="InterPro" id="IPR036640">
    <property type="entry name" value="ABC1_TM_sf"/>
</dbReference>
<keyword evidence="8" id="KW-1185">Reference proteome</keyword>
<dbReference type="PATRIC" id="fig|1439726.3.peg.3508"/>
<keyword evidence="4 6" id="KW-1133">Transmembrane helix</keyword>
<dbReference type="AlphaFoldDB" id="A0A1E3GZ98"/>
<sequence length="428" mass="48904">MFHCFFPRPRLFFSSFALFSLLCVVVWFTLGESLARSLSVGPLFGFDYPLTLATGADEAAQAAFAAANESATNFFFYQYIAVCIGAFTAFWMVAYPHPWSRWSVLGTVLIIFIIWYTVQVDVMINEWFGSFYDLIQRALQAPNSITSAEYWSQLWSFFSIVTVYIIIASVSSFITKHYVFRWRTAMNEYYTARWGQLRHIEGAAQRVQEDTMRFATIVESIGTAVIDSVMTLIAFIPILWVLSQHVTVLPLIGEVSNSLVFVALIWSIFGTVLLAVAGIKLPGLEFRNQRVEAAYRKELVLGEDHGERADPITLRELFGNVRKNYYHYYLHFLYFDVVRWTYIQTDVIVAYVILGPSIIAGTITLGIMQQIARAFGRVSQSFQFLVRSWVTIVELISIYKRLKAFEDAMRDRPLDAIEHEPDTAPLAP</sequence>
<dbReference type="NCBIfam" id="NF008306">
    <property type="entry name" value="PRK11098.1"/>
    <property type="match status" value="1"/>
</dbReference>
<feature type="transmembrane region" description="Helical" evidence="6">
    <location>
        <begin position="348"/>
        <end position="368"/>
    </location>
</feature>
<feature type="transmembrane region" description="Helical" evidence="6">
    <location>
        <begin position="260"/>
        <end position="281"/>
    </location>
</feature>
<evidence type="ECO:0000256" key="3">
    <source>
        <dbReference type="ARBA" id="ARBA00022692"/>
    </source>
</evidence>
<evidence type="ECO:0000256" key="6">
    <source>
        <dbReference type="SAM" id="Phobius"/>
    </source>
</evidence>
<keyword evidence="2" id="KW-0813">Transport</keyword>
<dbReference type="Pfam" id="PF05992">
    <property type="entry name" value="SbmA_BacA"/>
    <property type="match status" value="1"/>
</dbReference>
<dbReference type="PANTHER" id="PTHR11384:SF59">
    <property type="entry name" value="LYSOSOMAL COBALAMIN TRANSPORTER ABCD4"/>
    <property type="match status" value="1"/>
</dbReference>
<keyword evidence="5 6" id="KW-0472">Membrane</keyword>
<dbReference type="OrthoDB" id="8233587at2"/>
<comment type="caution">
    <text evidence="7">The sequence shown here is derived from an EMBL/GenBank/DDBJ whole genome shotgun (WGS) entry which is preliminary data.</text>
</comment>
<dbReference type="EMBL" id="MCRJ01000095">
    <property type="protein sequence ID" value="ODN69354.1"/>
    <property type="molecule type" value="Genomic_DNA"/>
</dbReference>
<name>A0A1E3GZ98_9HYPH</name>